<feature type="domain" description="Eis-like acetyltransferase" evidence="5">
    <location>
        <begin position="202"/>
        <end position="321"/>
    </location>
</feature>
<dbReference type="Pfam" id="PF13527">
    <property type="entry name" value="Acetyltransf_9"/>
    <property type="match status" value="1"/>
</dbReference>
<gene>
    <name evidence="6" type="ORF">D7Z96_00690</name>
</gene>
<evidence type="ECO:0000313" key="7">
    <source>
        <dbReference type="Proteomes" id="UP000273159"/>
    </source>
</evidence>
<feature type="binding site" evidence="3">
    <location>
        <begin position="140"/>
        <end position="141"/>
    </location>
    <ligand>
        <name>acetyl-CoA</name>
        <dbReference type="ChEBI" id="CHEBI:57288"/>
    </ligand>
</feature>
<dbReference type="NCBIfam" id="NF002369">
    <property type="entry name" value="PRK01346.1-6"/>
    <property type="match status" value="1"/>
</dbReference>
<evidence type="ECO:0000259" key="4">
    <source>
        <dbReference type="Pfam" id="PF13530"/>
    </source>
</evidence>
<organism evidence="6 7">
    <name type="scientific">Pseudarthrobacter phenanthrenivorans</name>
    <name type="common">Arthrobacter phenanthrenivorans</name>
    <dbReference type="NCBI Taxonomy" id="361575"/>
    <lineage>
        <taxon>Bacteria</taxon>
        <taxon>Bacillati</taxon>
        <taxon>Actinomycetota</taxon>
        <taxon>Actinomycetes</taxon>
        <taxon>Micrococcales</taxon>
        <taxon>Micrococcaceae</taxon>
        <taxon>Pseudarthrobacter</taxon>
    </lineage>
</organism>
<feature type="domain" description="Enhanced intracellular survival protein" evidence="4">
    <location>
        <begin position="324"/>
        <end position="425"/>
    </location>
</feature>
<dbReference type="EMBL" id="RBNH01000001">
    <property type="protein sequence ID" value="RKO27741.1"/>
    <property type="molecule type" value="Genomic_DNA"/>
</dbReference>
<dbReference type="InterPro" id="IPR016181">
    <property type="entry name" value="Acyl_CoA_acyltransferase"/>
</dbReference>
<dbReference type="HAMAP" id="MF_01812">
    <property type="entry name" value="Eis"/>
    <property type="match status" value="1"/>
</dbReference>
<feature type="binding site" evidence="3">
    <location>
        <begin position="112"/>
        <end position="117"/>
    </location>
    <ligand>
        <name>acetyl-CoA</name>
        <dbReference type="ChEBI" id="CHEBI:57288"/>
    </ligand>
</feature>
<dbReference type="InterPro" id="IPR036527">
    <property type="entry name" value="SCP2_sterol-bd_dom_sf"/>
</dbReference>
<evidence type="ECO:0000256" key="1">
    <source>
        <dbReference type="ARBA" id="ARBA00022679"/>
    </source>
</evidence>
<feature type="binding site" evidence="3">
    <location>
        <begin position="104"/>
        <end position="106"/>
    </location>
    <ligand>
        <name>acetyl-CoA</name>
        <dbReference type="ChEBI" id="CHEBI:57288"/>
    </ligand>
</feature>
<dbReference type="InterPro" id="IPR051554">
    <property type="entry name" value="Acetyltransferase_Eis"/>
</dbReference>
<dbReference type="SUPFAM" id="SSF55718">
    <property type="entry name" value="SCP-like"/>
    <property type="match status" value="1"/>
</dbReference>
<comment type="caution">
    <text evidence="6">The sequence shown here is derived from an EMBL/GenBank/DDBJ whole genome shotgun (WGS) entry which is preliminary data.</text>
</comment>
<evidence type="ECO:0000256" key="3">
    <source>
        <dbReference type="HAMAP-Rule" id="MF_01812"/>
    </source>
</evidence>
<dbReference type="GO" id="GO:0034069">
    <property type="term" value="F:aminoglycoside N-acetyltransferase activity"/>
    <property type="evidence" value="ECO:0007669"/>
    <property type="project" value="TreeGrafter"/>
</dbReference>
<evidence type="ECO:0000256" key="2">
    <source>
        <dbReference type="ARBA" id="ARBA00023315"/>
    </source>
</evidence>
<dbReference type="PANTHER" id="PTHR37817">
    <property type="entry name" value="N-ACETYLTRANSFERASE EIS"/>
    <property type="match status" value="1"/>
</dbReference>
<dbReference type="GO" id="GO:0030649">
    <property type="term" value="P:aminoglycoside antibiotic catabolic process"/>
    <property type="evidence" value="ECO:0007669"/>
    <property type="project" value="TreeGrafter"/>
</dbReference>
<dbReference type="RefSeq" id="WP_013600870.1">
    <property type="nucleotide sequence ID" value="NZ_RBNH01000001.1"/>
</dbReference>
<dbReference type="SUPFAM" id="SSF55729">
    <property type="entry name" value="Acyl-CoA N-acyltransferases (Nat)"/>
    <property type="match status" value="1"/>
</dbReference>
<feature type="active site" description="Proton acceptor; via carboxylate" evidence="3">
    <location>
        <position position="429"/>
    </location>
</feature>
<dbReference type="Pfam" id="PF13530">
    <property type="entry name" value="SCP2_2"/>
    <property type="match status" value="1"/>
</dbReference>
<comment type="similarity">
    <text evidence="3">Belongs to the acetyltransferase Eis family.</text>
</comment>
<reference evidence="6 7" key="1">
    <citation type="submission" date="2018-10" db="EMBL/GenBank/DDBJ databases">
        <title>Genome-guide identification and characterization of bacteria that degrade polycyclic aromatic hydrocarbons and resist hexavalent chromium simultaneously.</title>
        <authorList>
            <person name="Feng H."/>
        </authorList>
    </citation>
    <scope>NUCLEOTIDE SEQUENCE [LARGE SCALE GENOMIC DNA]</scope>
    <source>
        <strain evidence="6 7">J015</strain>
    </source>
</reference>
<dbReference type="Pfam" id="PF17668">
    <property type="entry name" value="Acetyltransf_17"/>
    <property type="match status" value="1"/>
</dbReference>
<accession>A0A3B0G1E8</accession>
<dbReference type="InterPro" id="IPR022902">
    <property type="entry name" value="NAcTrfase_Eis"/>
</dbReference>
<keyword evidence="2 3" id="KW-0012">Acyltransferase</keyword>
<proteinExistence type="inferred from homology"/>
<dbReference type="Gene3D" id="3.40.630.30">
    <property type="match status" value="2"/>
</dbReference>
<name>A0A3B0G1E8_PSEPS</name>
<comment type="subunit">
    <text evidence="3">Homohexamer; trimer of dimers.</text>
</comment>
<keyword evidence="1 3" id="KW-0808">Transferase</keyword>
<evidence type="ECO:0000313" key="6">
    <source>
        <dbReference type="EMBL" id="RKO27741.1"/>
    </source>
</evidence>
<dbReference type="PANTHER" id="PTHR37817:SF1">
    <property type="entry name" value="N-ACETYLTRANSFERASE EIS"/>
    <property type="match status" value="1"/>
</dbReference>
<dbReference type="NCBIfam" id="NF002367">
    <property type="entry name" value="PRK01346.1-4"/>
    <property type="match status" value="1"/>
</dbReference>
<reference evidence="7" key="2">
    <citation type="submission" date="2018-10" db="EMBL/GenBank/DDBJ databases">
        <authorList>
            <person name="Wang Y."/>
            <person name="Wang J."/>
            <person name="Yang X."/>
            <person name="Wang Z."/>
            <person name="Huang Y."/>
        </authorList>
    </citation>
    <scope>NUCLEOTIDE SEQUENCE [LARGE SCALE GENOMIC DNA]</scope>
    <source>
        <strain evidence="7">J015</strain>
    </source>
</reference>
<dbReference type="AlphaFoldDB" id="A0A3B0G1E8"/>
<protein>
    <submittedName>
        <fullName evidence="6">GNAT family N-acetyltransferase</fullName>
    </submittedName>
</protein>
<evidence type="ECO:0000259" key="5">
    <source>
        <dbReference type="Pfam" id="PF17668"/>
    </source>
</evidence>
<dbReference type="OMA" id="RRPWCPD"/>
<dbReference type="InterPro" id="IPR025559">
    <property type="entry name" value="Eis_dom"/>
</dbReference>
<feature type="active site" description="Proton donor" evidence="3">
    <location>
        <position position="145"/>
    </location>
</feature>
<sequence length="429" mass="46386">MSGDYEIRRFGAVSAGKDGYAEAETWSRAVSFGFHEATRTPDHVAKALATYEADGRILTGVYQTGTVAPSALPAEVPVATFATFRKSLNVGFGRTVDAHLVTSVTVRTSHRRRGLLRQMMTEDLRLAKDDGVAVAALTASEGTIYGRFGYGVASFERTVKVDTTARFGLHHKPTGSVEVADPKALLQLAPDVFDQVHRQTPGSIGRQDWYRQLASGSLGRDGKEDPAVKVALHYGPGGEVDGYVSYKFLGWDTEPFTVEVVDLLAGSNDAYLELWQFLGAIDLVERVSWTEAPLDDPLAWALDDPRCIDSSDSRDMLWLRILDVPAALAARNYPSDGRLVLDVLDPLGFTDGRFALTADGGKAAVERLPDTAKPDLALDVSALSSIYVGGVSPVTLAAAGRIREHTEGSALTARQMFAVERATHCLTHF</sequence>
<dbReference type="InterPro" id="IPR041380">
    <property type="entry name" value="Acetyltransf_17"/>
</dbReference>
<dbReference type="Proteomes" id="UP000273159">
    <property type="component" value="Unassembled WGS sequence"/>
</dbReference>
<dbReference type="Gene3D" id="3.30.1050.10">
    <property type="entry name" value="SCP2 sterol-binding domain"/>
    <property type="match status" value="1"/>
</dbReference>